<sequence length="203" mass="21934">MIINLIPTNGTVLLTLIYLEPVERPEAYAPFYALTPVFEQTGFMTLFTPDSKLYGELAALYSTDPEVAAISALQAGTVIAAVQPVSASAVWAGRESNDGTGNELGLQAVNQTCWTVTVSWWNAEDDEAAYAAAASLARKIRAAAVAAGASLEYIFMNDANFDQPVIAWYGEANVRRLRAVQQRAYDPGLVFQNLVRGGQKIPQ</sequence>
<dbReference type="AlphaFoldDB" id="A0AAI8YD01"/>
<comment type="caution">
    <text evidence="1">The sequence shown here is derived from an EMBL/GenBank/DDBJ whole genome shotgun (WGS) entry which is preliminary data.</text>
</comment>
<keyword evidence="2" id="KW-1185">Reference proteome</keyword>
<protein>
    <submittedName>
        <fullName evidence="1">Uu.00g031490.m01.CDS01</fullName>
    </submittedName>
</protein>
<dbReference type="Proteomes" id="UP001295740">
    <property type="component" value="Unassembled WGS sequence"/>
</dbReference>
<name>A0AAI8YD01_9PEZI</name>
<evidence type="ECO:0000313" key="1">
    <source>
        <dbReference type="EMBL" id="CAJ2500296.1"/>
    </source>
</evidence>
<evidence type="ECO:0000313" key="2">
    <source>
        <dbReference type="Proteomes" id="UP001295740"/>
    </source>
</evidence>
<accession>A0AAI8YD01</accession>
<dbReference type="EMBL" id="CAUWAG010000003">
    <property type="protein sequence ID" value="CAJ2500296.1"/>
    <property type="molecule type" value="Genomic_DNA"/>
</dbReference>
<gene>
    <name evidence="1" type="ORF">KHLLAP_LOCUS764</name>
</gene>
<proteinExistence type="predicted"/>
<organism evidence="1 2">
    <name type="scientific">Anthostomella pinea</name>
    <dbReference type="NCBI Taxonomy" id="933095"/>
    <lineage>
        <taxon>Eukaryota</taxon>
        <taxon>Fungi</taxon>
        <taxon>Dikarya</taxon>
        <taxon>Ascomycota</taxon>
        <taxon>Pezizomycotina</taxon>
        <taxon>Sordariomycetes</taxon>
        <taxon>Xylariomycetidae</taxon>
        <taxon>Xylariales</taxon>
        <taxon>Xylariaceae</taxon>
        <taxon>Anthostomella</taxon>
    </lineage>
</organism>
<reference evidence="1" key="1">
    <citation type="submission" date="2023-10" db="EMBL/GenBank/DDBJ databases">
        <authorList>
            <person name="Hackl T."/>
        </authorList>
    </citation>
    <scope>NUCLEOTIDE SEQUENCE</scope>
</reference>